<dbReference type="SUPFAM" id="SSF46785">
    <property type="entry name" value="Winged helix' DNA-binding domain"/>
    <property type="match status" value="1"/>
</dbReference>
<dbReference type="InterPro" id="IPR032284">
    <property type="entry name" value="RecQ_Zn-bd"/>
</dbReference>
<keyword evidence="12" id="KW-0238">DNA-binding</keyword>
<proteinExistence type="inferred from homology"/>
<feature type="domain" description="Helicase C-terminal" evidence="24">
    <location>
        <begin position="696"/>
        <end position="839"/>
    </location>
</feature>
<dbReference type="InterPro" id="IPR002464">
    <property type="entry name" value="DNA/RNA_helicase_DEAH_CS"/>
</dbReference>
<dbReference type="InterPro" id="IPR036390">
    <property type="entry name" value="WH_DNA-bd_sf"/>
</dbReference>
<dbReference type="PROSITE" id="PS51192">
    <property type="entry name" value="HELICASE_ATP_BIND_1"/>
    <property type="match status" value="1"/>
</dbReference>
<keyword evidence="7" id="KW-0227">DNA damage</keyword>
<name>A0A915J7I5_ROMCU</name>
<reference evidence="27" key="1">
    <citation type="submission" date="2022-11" db="UniProtKB">
        <authorList>
            <consortium name="WormBaseParasite"/>
        </authorList>
    </citation>
    <scope>IDENTIFICATION</scope>
</reference>
<dbReference type="GO" id="GO:0000724">
    <property type="term" value="P:double-strand break repair via homologous recombination"/>
    <property type="evidence" value="ECO:0007669"/>
    <property type="project" value="TreeGrafter"/>
</dbReference>
<dbReference type="InterPro" id="IPR013825">
    <property type="entry name" value="Topo_IA_cen_sub2"/>
</dbReference>
<keyword evidence="26" id="KW-1185">Reference proteome</keyword>
<keyword evidence="5" id="KW-0479">Metal-binding</keyword>
<dbReference type="SMART" id="SM00956">
    <property type="entry name" value="RQC"/>
    <property type="match status" value="1"/>
</dbReference>
<keyword evidence="8" id="KW-0378">Hydrolase</keyword>
<dbReference type="NCBIfam" id="TIGR00614">
    <property type="entry name" value="recQ_fam"/>
    <property type="match status" value="1"/>
</dbReference>
<evidence type="ECO:0000256" key="11">
    <source>
        <dbReference type="ARBA" id="ARBA00022840"/>
    </source>
</evidence>
<comment type="catalytic activity">
    <reaction evidence="19">
        <text>ATP + H2O = ADP + phosphate + H(+)</text>
        <dbReference type="Rhea" id="RHEA:13065"/>
        <dbReference type="ChEBI" id="CHEBI:15377"/>
        <dbReference type="ChEBI" id="CHEBI:15378"/>
        <dbReference type="ChEBI" id="CHEBI:30616"/>
        <dbReference type="ChEBI" id="CHEBI:43474"/>
        <dbReference type="ChEBI" id="CHEBI:456216"/>
    </reaction>
</comment>
<keyword evidence="13" id="KW-0234">DNA repair</keyword>
<comment type="cofactor">
    <cofactor evidence="1">
        <name>Zn(2+)</name>
        <dbReference type="ChEBI" id="CHEBI:29105"/>
    </cofactor>
</comment>
<evidence type="ECO:0000256" key="20">
    <source>
        <dbReference type="ARBA" id="ARBA00073450"/>
    </source>
</evidence>
<organism evidence="26 27">
    <name type="scientific">Romanomermis culicivorax</name>
    <name type="common">Nematode worm</name>
    <dbReference type="NCBI Taxonomy" id="13658"/>
    <lineage>
        <taxon>Eukaryota</taxon>
        <taxon>Metazoa</taxon>
        <taxon>Ecdysozoa</taxon>
        <taxon>Nematoda</taxon>
        <taxon>Enoplea</taxon>
        <taxon>Dorylaimia</taxon>
        <taxon>Mermithida</taxon>
        <taxon>Mermithoidea</taxon>
        <taxon>Mermithidae</taxon>
        <taxon>Romanomermis</taxon>
    </lineage>
</organism>
<evidence type="ECO:0000256" key="15">
    <source>
        <dbReference type="ARBA" id="ARBA00023242"/>
    </source>
</evidence>
<evidence type="ECO:0000259" key="24">
    <source>
        <dbReference type="PROSITE" id="PS51194"/>
    </source>
</evidence>
<evidence type="ECO:0000256" key="17">
    <source>
        <dbReference type="ARBA" id="ARBA00034808"/>
    </source>
</evidence>
<evidence type="ECO:0000256" key="12">
    <source>
        <dbReference type="ARBA" id="ARBA00023125"/>
    </source>
</evidence>
<evidence type="ECO:0000259" key="23">
    <source>
        <dbReference type="PROSITE" id="PS51192"/>
    </source>
</evidence>
<dbReference type="EC" id="5.6.2.4" evidence="17"/>
<dbReference type="Pfam" id="PF00270">
    <property type="entry name" value="DEAD"/>
    <property type="match status" value="1"/>
</dbReference>
<dbReference type="GO" id="GO:0016787">
    <property type="term" value="F:hydrolase activity"/>
    <property type="evidence" value="ECO:0007669"/>
    <property type="project" value="UniProtKB-KW"/>
</dbReference>
<dbReference type="InterPro" id="IPR003602">
    <property type="entry name" value="Topo_IA_DNA-bd_dom"/>
</dbReference>
<dbReference type="PANTHER" id="PTHR13710:SF153">
    <property type="entry name" value="RECQ-LIKE DNA HELICASE BLM"/>
    <property type="match status" value="1"/>
</dbReference>
<keyword evidence="10" id="KW-0862">Zinc</keyword>
<dbReference type="InterPro" id="IPR018982">
    <property type="entry name" value="RQC_domain"/>
</dbReference>
<dbReference type="InterPro" id="IPR036388">
    <property type="entry name" value="WH-like_DNA-bd_sf"/>
</dbReference>
<evidence type="ECO:0000256" key="8">
    <source>
        <dbReference type="ARBA" id="ARBA00022801"/>
    </source>
</evidence>
<evidence type="ECO:0000256" key="14">
    <source>
        <dbReference type="ARBA" id="ARBA00023235"/>
    </source>
</evidence>
<dbReference type="Pfam" id="PF01131">
    <property type="entry name" value="Topoisom_bac"/>
    <property type="match status" value="1"/>
</dbReference>
<accession>A0A915J7I5</accession>
<sequence>MLIKVAHKAPVLLRLLVGDGSISQYNATATKRFSFERHKRNETFVAEPFWTLVVEHQKPIKDDQSATTSNSNQNSDSFRIVKFHWSRVRLFDKHASEIFYSLCGENRQIAARVSSVDKQSKIKRRPSGLDISSLRKFARENLNFNDEKVDDLVQKLYAKGFISYPKSSTTKFPATLNLIRLVNLQISDVRWGDFALRIVTRGPNPNQGFKTDGIRSPIHPVRYASPNDLENEDQRRIYEFVVRHFLACLSQDAVYREISVNVELAGEKFRAVGVKITDANFLEVYPYENFSDIDLPDYFDGEIFEPSSIDLIEDKTKPPSIFPLEKPVGKDVEEDLSYSQKRPVKRKFEFRNTAKQTISKVDVGRDLVEICDGRNLIAEENLAETSNDPHIFAKESRQNVSKLNTAPIISIHSPVKLDSPELKTPAITPVKFRSVFAEDNSAEFSRTDYRHSKEMYRIFREIFGLNNFRHKQLQAINAALLGNDCFILMPTGAGKSLCYQLPGVMSDGITVVISPLRSLIEDQVTKLKKWNIDAAGLTAETSNPEVDRIFEQFRLQKPDLKLLYVTPEKIIHSQRLVNELQNLYSRGLLARFIVDEAHCVSQWGHDFRPDYKKLSILKQTFPRVPILALTATATSRTVKDTQKQLSIPKSKFFVSSFCRANLSYLVRKKDKKTTQGLVELLQKEFTKQCGITVSFLFSDFFDFSVLLKNCFCTSRKECESVSEFLCKNGIAADAYHAGLSDKKRTSVQRDWVSGKIKIICATIAFGMGIDKPNVRFVIHYSLAKSIEGYYQETGRAGRDGYPAKCILMYSYTDSTRLRKLMELEKPDELALKMHYDNLLGMIKYCENVSVCRRKMLVEYFGEIYDSANCKADKRTACDICLANTQQKLVDLTEDAKILISCLKQWISQRKETTLTSLSDIYRGSQNQKVKSKTDNGHCPLFGRGSCFNADESQRFVRHLIVEKILEEYIRANFQDNLISYVKLGSEAENVLKGSKKSQNDVFIVFQCGLRGLRFKTFGKLQTKRENKTLEITLKSSYV</sequence>
<feature type="domain" description="Topo IA-type catalytic" evidence="25">
    <location>
        <begin position="1"/>
        <end position="550"/>
    </location>
</feature>
<keyword evidence="14" id="KW-0413">Isomerase</keyword>
<dbReference type="Pfam" id="PF00271">
    <property type="entry name" value="Helicase_C"/>
    <property type="match status" value="1"/>
</dbReference>
<dbReference type="InterPro" id="IPR001650">
    <property type="entry name" value="Helicase_C-like"/>
</dbReference>
<dbReference type="Pfam" id="PF16124">
    <property type="entry name" value="RecQ_Zn_bind"/>
    <property type="match status" value="1"/>
</dbReference>
<evidence type="ECO:0000256" key="1">
    <source>
        <dbReference type="ARBA" id="ARBA00001947"/>
    </source>
</evidence>
<dbReference type="GO" id="GO:0005524">
    <property type="term" value="F:ATP binding"/>
    <property type="evidence" value="ECO:0007669"/>
    <property type="project" value="UniProtKB-KW"/>
</dbReference>
<dbReference type="GO" id="GO:0005694">
    <property type="term" value="C:chromosome"/>
    <property type="evidence" value="ECO:0007669"/>
    <property type="project" value="TreeGrafter"/>
</dbReference>
<evidence type="ECO:0000256" key="3">
    <source>
        <dbReference type="ARBA" id="ARBA00005446"/>
    </source>
</evidence>
<evidence type="ECO:0000256" key="10">
    <source>
        <dbReference type="ARBA" id="ARBA00022833"/>
    </source>
</evidence>
<evidence type="ECO:0000259" key="25">
    <source>
        <dbReference type="PROSITE" id="PS52039"/>
    </source>
</evidence>
<dbReference type="FunFam" id="3.40.50.300:FF:000340">
    <property type="entry name" value="Bloom syndrome, RecQ helicase"/>
    <property type="match status" value="1"/>
</dbReference>
<evidence type="ECO:0000256" key="21">
    <source>
        <dbReference type="ARBA" id="ARBA00076065"/>
    </source>
</evidence>
<dbReference type="PROSITE" id="PS00690">
    <property type="entry name" value="DEAH_ATP_HELICASE"/>
    <property type="match status" value="1"/>
</dbReference>
<dbReference type="GO" id="GO:0009378">
    <property type="term" value="F:four-way junction helicase activity"/>
    <property type="evidence" value="ECO:0007669"/>
    <property type="project" value="TreeGrafter"/>
</dbReference>
<evidence type="ECO:0000256" key="2">
    <source>
        <dbReference type="ARBA" id="ARBA00004123"/>
    </source>
</evidence>
<dbReference type="WBParaSite" id="nRc.2.0.1.t22100-RA">
    <property type="protein sequence ID" value="nRc.2.0.1.t22100-RA"/>
    <property type="gene ID" value="nRc.2.0.1.g22100"/>
</dbReference>
<dbReference type="InterPro" id="IPR027417">
    <property type="entry name" value="P-loop_NTPase"/>
</dbReference>
<evidence type="ECO:0000256" key="16">
    <source>
        <dbReference type="ARBA" id="ARBA00034617"/>
    </source>
</evidence>
<evidence type="ECO:0000256" key="7">
    <source>
        <dbReference type="ARBA" id="ARBA00022763"/>
    </source>
</evidence>
<dbReference type="Gene3D" id="3.40.50.300">
    <property type="entry name" value="P-loop containing nucleotide triphosphate hydrolases"/>
    <property type="match status" value="2"/>
</dbReference>
<dbReference type="GO" id="GO:0003677">
    <property type="term" value="F:DNA binding"/>
    <property type="evidence" value="ECO:0007669"/>
    <property type="project" value="UniProtKB-KW"/>
</dbReference>
<dbReference type="Gene3D" id="1.10.290.10">
    <property type="entry name" value="Topoisomerase I, domain 4"/>
    <property type="match status" value="1"/>
</dbReference>
<comment type="subcellular location">
    <subcellularLocation>
        <location evidence="2">Nucleus</location>
    </subcellularLocation>
</comment>
<dbReference type="Pfam" id="PF09382">
    <property type="entry name" value="RQC"/>
    <property type="match status" value="1"/>
</dbReference>
<evidence type="ECO:0000256" key="6">
    <source>
        <dbReference type="ARBA" id="ARBA00022741"/>
    </source>
</evidence>
<keyword evidence="4" id="KW-0235">DNA replication</keyword>
<dbReference type="AlphaFoldDB" id="A0A915J7I5"/>
<dbReference type="PANTHER" id="PTHR13710">
    <property type="entry name" value="DNA HELICASE RECQ FAMILY MEMBER"/>
    <property type="match status" value="1"/>
</dbReference>
<dbReference type="InterPro" id="IPR023405">
    <property type="entry name" value="Topo_IA_core_domain"/>
</dbReference>
<protein>
    <recommendedName>
        <fullName evidence="20">RecQ-like DNA helicase BLM</fullName>
        <ecNumber evidence="17">5.6.2.4</ecNumber>
    </recommendedName>
    <alternativeName>
        <fullName evidence="21">Bloom syndrome protein homolog</fullName>
    </alternativeName>
    <alternativeName>
        <fullName evidence="18">DNA 3'-5' helicase BLM</fullName>
    </alternativeName>
    <alternativeName>
        <fullName evidence="22">RecQ helicase homolog</fullName>
    </alternativeName>
</protein>
<dbReference type="SUPFAM" id="SSF52540">
    <property type="entry name" value="P-loop containing nucleoside triphosphate hydrolases"/>
    <property type="match status" value="1"/>
</dbReference>
<dbReference type="Gene3D" id="2.70.20.10">
    <property type="entry name" value="Topoisomerase I, domain 3"/>
    <property type="match status" value="1"/>
</dbReference>
<dbReference type="InterPro" id="IPR004589">
    <property type="entry name" value="DNA_helicase_ATP-dep_RecQ"/>
</dbReference>
<evidence type="ECO:0000256" key="9">
    <source>
        <dbReference type="ARBA" id="ARBA00022806"/>
    </source>
</evidence>
<dbReference type="PROSITE" id="PS52039">
    <property type="entry name" value="TOPO_IA_2"/>
    <property type="match status" value="1"/>
</dbReference>
<dbReference type="SMART" id="SM00437">
    <property type="entry name" value="TOP1Ac"/>
    <property type="match status" value="1"/>
</dbReference>
<comment type="catalytic activity">
    <reaction evidence="16">
        <text>Couples ATP hydrolysis with the unwinding of duplex DNA by translocating in the 3'-5' direction.</text>
        <dbReference type="EC" id="5.6.2.4"/>
    </reaction>
</comment>
<evidence type="ECO:0000256" key="18">
    <source>
        <dbReference type="ARBA" id="ARBA00044542"/>
    </source>
</evidence>
<evidence type="ECO:0000256" key="22">
    <source>
        <dbReference type="ARBA" id="ARBA00076271"/>
    </source>
</evidence>
<evidence type="ECO:0000256" key="13">
    <source>
        <dbReference type="ARBA" id="ARBA00023204"/>
    </source>
</evidence>
<evidence type="ECO:0000256" key="5">
    <source>
        <dbReference type="ARBA" id="ARBA00022723"/>
    </source>
</evidence>
<dbReference type="GO" id="GO:0046872">
    <property type="term" value="F:metal ion binding"/>
    <property type="evidence" value="ECO:0007669"/>
    <property type="project" value="UniProtKB-KW"/>
</dbReference>
<dbReference type="GO" id="GO:0006260">
    <property type="term" value="P:DNA replication"/>
    <property type="evidence" value="ECO:0007669"/>
    <property type="project" value="UniProtKB-KW"/>
</dbReference>
<dbReference type="GO" id="GO:0005737">
    <property type="term" value="C:cytoplasm"/>
    <property type="evidence" value="ECO:0007669"/>
    <property type="project" value="TreeGrafter"/>
</dbReference>
<dbReference type="InterPro" id="IPR013826">
    <property type="entry name" value="Topo_IA_cen_sub3"/>
</dbReference>
<dbReference type="GO" id="GO:0005634">
    <property type="term" value="C:nucleus"/>
    <property type="evidence" value="ECO:0007669"/>
    <property type="project" value="UniProtKB-SubCell"/>
</dbReference>
<dbReference type="PROSITE" id="PS51194">
    <property type="entry name" value="HELICASE_CTER"/>
    <property type="match status" value="1"/>
</dbReference>
<dbReference type="SUPFAM" id="SSF56712">
    <property type="entry name" value="Prokaryotic type I DNA topoisomerase"/>
    <property type="match status" value="1"/>
</dbReference>
<dbReference type="CDD" id="cd18794">
    <property type="entry name" value="SF2_C_RecQ"/>
    <property type="match status" value="1"/>
</dbReference>
<keyword evidence="15" id="KW-0539">Nucleus</keyword>
<feature type="domain" description="Helicase ATP-binding" evidence="23">
    <location>
        <begin position="476"/>
        <end position="651"/>
    </location>
</feature>
<evidence type="ECO:0000313" key="26">
    <source>
        <dbReference type="Proteomes" id="UP000887565"/>
    </source>
</evidence>
<comment type="similarity">
    <text evidence="3">Belongs to the helicase family. RecQ subfamily.</text>
</comment>
<keyword evidence="9" id="KW-0347">Helicase</keyword>
<dbReference type="Gene3D" id="1.10.10.10">
    <property type="entry name" value="Winged helix-like DNA-binding domain superfamily/Winged helix DNA-binding domain"/>
    <property type="match status" value="1"/>
</dbReference>
<keyword evidence="11" id="KW-0067">ATP-binding</keyword>
<dbReference type="GO" id="GO:0007131">
    <property type="term" value="P:reciprocal meiotic recombination"/>
    <property type="evidence" value="ECO:0007669"/>
    <property type="project" value="UniProtKB-ARBA"/>
</dbReference>
<dbReference type="GO" id="GO:0006265">
    <property type="term" value="P:DNA topological change"/>
    <property type="evidence" value="ECO:0007669"/>
    <property type="project" value="InterPro"/>
</dbReference>
<dbReference type="SMART" id="SM00490">
    <property type="entry name" value="HELICc"/>
    <property type="match status" value="1"/>
</dbReference>
<dbReference type="Proteomes" id="UP000887565">
    <property type="component" value="Unplaced"/>
</dbReference>
<dbReference type="SMART" id="SM00487">
    <property type="entry name" value="DEXDc"/>
    <property type="match status" value="1"/>
</dbReference>
<dbReference type="InterPro" id="IPR011545">
    <property type="entry name" value="DEAD/DEAH_box_helicase_dom"/>
</dbReference>
<dbReference type="GO" id="GO:0043138">
    <property type="term" value="F:3'-5' DNA helicase activity"/>
    <property type="evidence" value="ECO:0007669"/>
    <property type="project" value="UniProtKB-EC"/>
</dbReference>
<dbReference type="GO" id="GO:0003916">
    <property type="term" value="F:DNA topoisomerase activity"/>
    <property type="evidence" value="ECO:0007669"/>
    <property type="project" value="InterPro"/>
</dbReference>
<keyword evidence="6" id="KW-0547">Nucleotide-binding</keyword>
<dbReference type="InterPro" id="IPR014001">
    <property type="entry name" value="Helicase_ATP-bd"/>
</dbReference>
<dbReference type="FunFam" id="3.40.50.300:FF:000537">
    <property type="entry name" value="Bloom syndrome RecQ-like helicase"/>
    <property type="match status" value="1"/>
</dbReference>
<dbReference type="InterPro" id="IPR013497">
    <property type="entry name" value="Topo_IA_cen"/>
</dbReference>
<evidence type="ECO:0000313" key="27">
    <source>
        <dbReference type="WBParaSite" id="nRc.2.0.1.t22100-RA"/>
    </source>
</evidence>
<evidence type="ECO:0000256" key="19">
    <source>
        <dbReference type="ARBA" id="ARBA00049360"/>
    </source>
</evidence>
<evidence type="ECO:0000256" key="4">
    <source>
        <dbReference type="ARBA" id="ARBA00022705"/>
    </source>
</evidence>